<keyword evidence="2" id="KW-1185">Reference proteome</keyword>
<evidence type="ECO:0000313" key="2">
    <source>
        <dbReference type="Proteomes" id="UP001319200"/>
    </source>
</evidence>
<comment type="caution">
    <text evidence="1">The sequence shown here is derived from an EMBL/GenBank/DDBJ whole genome shotgun (WGS) entry which is preliminary data.</text>
</comment>
<proteinExistence type="predicted"/>
<dbReference type="RefSeq" id="WP_254161024.1">
    <property type="nucleotide sequence ID" value="NZ_JAHESF010000003.1"/>
</dbReference>
<protein>
    <submittedName>
        <fullName evidence="1">DUF2971 domain-containing protein</fullName>
    </submittedName>
</protein>
<evidence type="ECO:0000313" key="1">
    <source>
        <dbReference type="EMBL" id="MBT1696072.1"/>
    </source>
</evidence>
<dbReference type="AlphaFoldDB" id="A0AAP2DJD6"/>
<organism evidence="1 2">
    <name type="scientific">Chryseosolibacter histidini</name>
    <dbReference type="NCBI Taxonomy" id="2782349"/>
    <lineage>
        <taxon>Bacteria</taxon>
        <taxon>Pseudomonadati</taxon>
        <taxon>Bacteroidota</taxon>
        <taxon>Cytophagia</taxon>
        <taxon>Cytophagales</taxon>
        <taxon>Chryseotaleaceae</taxon>
        <taxon>Chryseosolibacter</taxon>
    </lineage>
</organism>
<reference evidence="1 2" key="1">
    <citation type="submission" date="2021-05" db="EMBL/GenBank/DDBJ databases">
        <title>A Polyphasic approach of four new species of the genus Ohtaekwangia: Ohtaekwangia histidinii sp. nov., Ohtaekwangia cretensis sp. nov., Ohtaekwangia indiensis sp. nov., Ohtaekwangia reichenbachii sp. nov. from diverse environment.</title>
        <authorList>
            <person name="Octaviana S."/>
        </authorList>
    </citation>
    <scope>NUCLEOTIDE SEQUENCE [LARGE SCALE GENOMIC DNA]</scope>
    <source>
        <strain evidence="1 2">PWU4</strain>
    </source>
</reference>
<accession>A0AAP2DJD6</accession>
<name>A0AAP2DJD6_9BACT</name>
<dbReference type="Pfam" id="PF11185">
    <property type="entry name" value="DUF2971"/>
    <property type="match status" value="1"/>
</dbReference>
<dbReference type="EMBL" id="JAHESF010000003">
    <property type="protein sequence ID" value="MBT1696072.1"/>
    <property type="molecule type" value="Genomic_DNA"/>
</dbReference>
<dbReference type="InterPro" id="IPR021352">
    <property type="entry name" value="DUF2971"/>
</dbReference>
<gene>
    <name evidence="1" type="ORF">KK083_04235</name>
</gene>
<sequence>MNFTEKEHLFHQELERLLPGIVIRSVRAGNEKEVNHCHYCILPEIANISKSQYYYKKIPLEFIHFSSLHAVRSIISSKKLRLYNLYNLNDPREYSFAGDLLTFNADNREDAKKNMFLLSMCMTEILTMHTQYEFNMWRLYGGNGTGVAIQLDFSKNPLTAWKHYYLSQVFYGGNSRTNLMELNALLVKYQNEKPSMTIDLGQIVAFHKSNLYKLEKEVRLLFDNRQKRVHGPTVYSDYRGQLSPLLSKDIPKSHDLGKDIFYLELPIFSREFEVISEQIPVPRIKKLILGYAYGRDYKDTALTLQELCSNQLGYDVPVEQTRLAKYYNER</sequence>
<dbReference type="Proteomes" id="UP001319200">
    <property type="component" value="Unassembled WGS sequence"/>
</dbReference>